<evidence type="ECO:0000259" key="2">
    <source>
        <dbReference type="Pfam" id="PF07670"/>
    </source>
</evidence>
<feature type="transmembrane region" description="Helical" evidence="1">
    <location>
        <begin position="282"/>
        <end position="303"/>
    </location>
</feature>
<dbReference type="InterPro" id="IPR014226">
    <property type="entry name" value="Spore_IM_YlbJ"/>
</dbReference>
<evidence type="ECO:0000256" key="1">
    <source>
        <dbReference type="SAM" id="Phobius"/>
    </source>
</evidence>
<accession>A0A1M5UE44</accession>
<feature type="transmembrane region" description="Helical" evidence="1">
    <location>
        <begin position="42"/>
        <end position="66"/>
    </location>
</feature>
<dbReference type="RefSeq" id="WP_073028255.1">
    <property type="nucleotide sequence ID" value="NZ_FQXJ01000004.1"/>
</dbReference>
<dbReference type="Proteomes" id="UP000183954">
    <property type="component" value="Unassembled WGS sequence"/>
</dbReference>
<dbReference type="STRING" id="1121420.SAMN02746098_00916"/>
<feature type="transmembrane region" description="Helical" evidence="1">
    <location>
        <begin position="211"/>
        <end position="232"/>
    </location>
</feature>
<sequence length="385" mass="42303">MSNVIRVLALSLLALGMFIYPQEVLSSAGGGLTLWWRFVLPALLPFFILSELLMASGFVHFLGVLLESFMRPVFRLPGKAAFVVAMGYTSGFPMGAVLTARLRNDGEITREEGERLLAFTNNPSPGFMFGAVASGMLGKPTLGILLAGSIYLANLIVGFLFRFYRVTPGPQHTATFPSIKRAWQEMTNAQTRDKRTFGQVLGDAIKQSTNTVLMVAGFMAIFSVILRLLNLWHITLILASLSHSIFRIIEIPVFKAFFNGLFEMTLGCQEVIQALSMLDQQVALLALLMGWGGLSVFAQVAGLISGTDLRFSSFLIARVLHALIALGLSQLFLLVAEVPAWTRPVRIADPSVFFWNTWHISSLVFMGCMSVLAILAFVGVRRSRT</sequence>
<dbReference type="OrthoDB" id="1645614at2"/>
<protein>
    <submittedName>
        <fullName evidence="3">Sporulation integral membrane protein YlbJ</fullName>
    </submittedName>
</protein>
<feature type="transmembrane region" description="Helical" evidence="1">
    <location>
        <begin position="315"/>
        <end position="338"/>
    </location>
</feature>
<feature type="transmembrane region" description="Helical" evidence="1">
    <location>
        <begin position="142"/>
        <end position="164"/>
    </location>
</feature>
<name>A0A1M5UE44_9FIRM</name>
<dbReference type="NCBIfam" id="TIGR02871">
    <property type="entry name" value="spore_ylbJ"/>
    <property type="match status" value="1"/>
</dbReference>
<dbReference type="Pfam" id="PF07670">
    <property type="entry name" value="Gate"/>
    <property type="match status" value="1"/>
</dbReference>
<dbReference type="EMBL" id="FQXJ01000004">
    <property type="protein sequence ID" value="SHH61096.1"/>
    <property type="molecule type" value="Genomic_DNA"/>
</dbReference>
<keyword evidence="1" id="KW-1133">Transmembrane helix</keyword>
<organism evidence="3 4">
    <name type="scientific">Desulfosporosinus lacus DSM 15449</name>
    <dbReference type="NCBI Taxonomy" id="1121420"/>
    <lineage>
        <taxon>Bacteria</taxon>
        <taxon>Bacillati</taxon>
        <taxon>Bacillota</taxon>
        <taxon>Clostridia</taxon>
        <taxon>Eubacteriales</taxon>
        <taxon>Desulfitobacteriaceae</taxon>
        <taxon>Desulfosporosinus</taxon>
    </lineage>
</organism>
<feature type="domain" description="Nucleoside transporter/FeoB GTPase Gate" evidence="2">
    <location>
        <begin position="39"/>
        <end position="129"/>
    </location>
</feature>
<keyword evidence="4" id="KW-1185">Reference proteome</keyword>
<keyword evidence="1" id="KW-0472">Membrane</keyword>
<feature type="transmembrane region" description="Helical" evidence="1">
    <location>
        <begin position="358"/>
        <end position="380"/>
    </location>
</feature>
<proteinExistence type="predicted"/>
<keyword evidence="1" id="KW-0812">Transmembrane</keyword>
<dbReference type="AlphaFoldDB" id="A0A1M5UE44"/>
<dbReference type="InterPro" id="IPR011642">
    <property type="entry name" value="Gate_dom"/>
</dbReference>
<gene>
    <name evidence="3" type="ORF">SAMN02746098_00916</name>
</gene>
<evidence type="ECO:0000313" key="3">
    <source>
        <dbReference type="EMBL" id="SHH61096.1"/>
    </source>
</evidence>
<reference evidence="4" key="1">
    <citation type="submission" date="2016-11" db="EMBL/GenBank/DDBJ databases">
        <authorList>
            <person name="Varghese N."/>
            <person name="Submissions S."/>
        </authorList>
    </citation>
    <scope>NUCLEOTIDE SEQUENCE [LARGE SCALE GENOMIC DNA]</scope>
    <source>
        <strain evidence="4">DSM 15449</strain>
    </source>
</reference>
<evidence type="ECO:0000313" key="4">
    <source>
        <dbReference type="Proteomes" id="UP000183954"/>
    </source>
</evidence>